<feature type="transmembrane region" description="Helical" evidence="9">
    <location>
        <begin position="254"/>
        <end position="278"/>
    </location>
</feature>
<evidence type="ECO:0000256" key="5">
    <source>
        <dbReference type="ARBA" id="ARBA00022692"/>
    </source>
</evidence>
<keyword evidence="7 9" id="KW-0472">Membrane</keyword>
<feature type="transmembrane region" description="Helical" evidence="9">
    <location>
        <begin position="316"/>
        <end position="335"/>
    </location>
</feature>
<comment type="caution">
    <text evidence="11">The sequence shown here is derived from an EMBL/GenBank/DDBJ whole genome shotgun (WGS) entry which is preliminary data.</text>
</comment>
<sequence length="535" mass="55959">MTLTARDSLPGSASQAEGQSPLRRHRLSGWAAGAVPVLLVAALLALAGRYGYHRDELYFRLLAQRPAWGYVDQPPFTPLVARAATALLGDSVWAMRVPAALAAGGLAVLLALLARELGGSGRAQVVAALGAVSASPLISGHVLLTASTDWPLWVLVALLVARAQLRRRPGWWVVAGAVAGVALANKLLVVLLLASLAAGLLLAGPRGTLATRWPWLGALTALAVGSPTVAYQLLAGLPQLDMAGSLTGGSARWLVVPGQLLVLGPPGALVWGAGLVALCRLPRWRPVRALAPAYVLALALLLAVGGQFYYTTGFLLVLWGAGAVVLADDPLPRLLPWLRGRRLTRLLTVNVATSAVVALPLLPVPLLAGSGVPALNPAVGDQVGWPRYAQQVADVVDTLPPEQRAHAVVLTENYGEAGALDRYGPALDLPPVYSGHNALHAAGPPPAAARTAVVLVQDPDRAGGGDAVLLDVLDRTFRRCEPVGRLDSGTGVPNEEQGTAVVVCDGLRRSWTEAWRDFRYVGLSTFCHPCRRLGG</sequence>
<evidence type="ECO:0000313" key="11">
    <source>
        <dbReference type="EMBL" id="MFC5379641.1"/>
    </source>
</evidence>
<evidence type="ECO:0000259" key="10">
    <source>
        <dbReference type="Pfam" id="PF13231"/>
    </source>
</evidence>
<keyword evidence="6 9" id="KW-1133">Transmembrane helix</keyword>
<evidence type="ECO:0000256" key="7">
    <source>
        <dbReference type="ARBA" id="ARBA00023136"/>
    </source>
</evidence>
<feature type="transmembrane region" description="Helical" evidence="9">
    <location>
        <begin position="170"/>
        <end position="203"/>
    </location>
</feature>
<dbReference type="RefSeq" id="WP_340268850.1">
    <property type="nucleotide sequence ID" value="NZ_JBBEOG010000003.1"/>
</dbReference>
<dbReference type="EC" id="2.4.-.-" evidence="11"/>
<feature type="domain" description="Glycosyltransferase RgtA/B/C/D-like" evidence="10">
    <location>
        <begin position="72"/>
        <end position="230"/>
    </location>
</feature>
<keyword evidence="5 9" id="KW-0812">Transmembrane</keyword>
<keyword evidence="4 11" id="KW-0808">Transferase</keyword>
<evidence type="ECO:0000256" key="6">
    <source>
        <dbReference type="ARBA" id="ARBA00022989"/>
    </source>
</evidence>
<evidence type="ECO:0000256" key="4">
    <source>
        <dbReference type="ARBA" id="ARBA00022679"/>
    </source>
</evidence>
<protein>
    <submittedName>
        <fullName evidence="11">Glycosyltransferase family 39 protein</fullName>
        <ecNumber evidence="11">2.4.-.-</ecNumber>
    </submittedName>
</protein>
<dbReference type="PANTHER" id="PTHR33908">
    <property type="entry name" value="MANNOSYLTRANSFERASE YKCB-RELATED"/>
    <property type="match status" value="1"/>
</dbReference>
<reference evidence="12" key="1">
    <citation type="journal article" date="2019" name="Int. J. Syst. Evol. Microbiol.">
        <title>The Global Catalogue of Microorganisms (GCM) 10K type strain sequencing project: providing services to taxonomists for standard genome sequencing and annotation.</title>
        <authorList>
            <consortium name="The Broad Institute Genomics Platform"/>
            <consortium name="The Broad Institute Genome Sequencing Center for Infectious Disease"/>
            <person name="Wu L."/>
            <person name="Ma J."/>
        </authorList>
    </citation>
    <scope>NUCLEOTIDE SEQUENCE [LARGE SCALE GENOMIC DNA]</scope>
    <source>
        <strain evidence="12">CCUG 43114</strain>
    </source>
</reference>
<keyword evidence="2" id="KW-1003">Cell membrane</keyword>
<proteinExistence type="predicted"/>
<dbReference type="PANTHER" id="PTHR33908:SF11">
    <property type="entry name" value="MEMBRANE PROTEIN"/>
    <property type="match status" value="1"/>
</dbReference>
<organism evidence="11 12">
    <name type="scientific">Aquipuribacter nitratireducens</name>
    <dbReference type="NCBI Taxonomy" id="650104"/>
    <lineage>
        <taxon>Bacteria</taxon>
        <taxon>Bacillati</taxon>
        <taxon>Actinomycetota</taxon>
        <taxon>Actinomycetes</taxon>
        <taxon>Micrococcales</taxon>
        <taxon>Intrasporangiaceae</taxon>
        <taxon>Aquipuribacter</taxon>
    </lineage>
</organism>
<feature type="transmembrane region" description="Helical" evidence="9">
    <location>
        <begin position="290"/>
        <end position="310"/>
    </location>
</feature>
<dbReference type="GO" id="GO:0016757">
    <property type="term" value="F:glycosyltransferase activity"/>
    <property type="evidence" value="ECO:0007669"/>
    <property type="project" value="UniProtKB-KW"/>
</dbReference>
<evidence type="ECO:0000256" key="1">
    <source>
        <dbReference type="ARBA" id="ARBA00004651"/>
    </source>
</evidence>
<feature type="transmembrane region" description="Helical" evidence="9">
    <location>
        <begin position="215"/>
        <end position="234"/>
    </location>
</feature>
<keyword evidence="3 11" id="KW-0328">Glycosyltransferase</keyword>
<feature type="transmembrane region" description="Helical" evidence="9">
    <location>
        <begin position="125"/>
        <end position="144"/>
    </location>
</feature>
<feature type="compositionally biased region" description="Polar residues" evidence="8">
    <location>
        <begin position="1"/>
        <end position="18"/>
    </location>
</feature>
<evidence type="ECO:0000256" key="9">
    <source>
        <dbReference type="SAM" id="Phobius"/>
    </source>
</evidence>
<evidence type="ECO:0000313" key="12">
    <source>
        <dbReference type="Proteomes" id="UP001596122"/>
    </source>
</evidence>
<dbReference type="Pfam" id="PF13231">
    <property type="entry name" value="PMT_2"/>
    <property type="match status" value="1"/>
</dbReference>
<feature type="transmembrane region" description="Helical" evidence="9">
    <location>
        <begin position="93"/>
        <end position="113"/>
    </location>
</feature>
<evidence type="ECO:0000256" key="8">
    <source>
        <dbReference type="SAM" id="MobiDB-lite"/>
    </source>
</evidence>
<evidence type="ECO:0000256" key="2">
    <source>
        <dbReference type="ARBA" id="ARBA00022475"/>
    </source>
</evidence>
<dbReference type="InterPro" id="IPR038731">
    <property type="entry name" value="RgtA/B/C-like"/>
</dbReference>
<feature type="transmembrane region" description="Helical" evidence="9">
    <location>
        <begin position="347"/>
        <end position="368"/>
    </location>
</feature>
<dbReference type="EMBL" id="JBHSLD010000004">
    <property type="protein sequence ID" value="MFC5379641.1"/>
    <property type="molecule type" value="Genomic_DNA"/>
</dbReference>
<dbReference type="Proteomes" id="UP001596122">
    <property type="component" value="Unassembled WGS sequence"/>
</dbReference>
<name>A0ABW0GME5_9MICO</name>
<dbReference type="InterPro" id="IPR050297">
    <property type="entry name" value="LipidA_mod_glycosyltrf_83"/>
</dbReference>
<accession>A0ABW0GME5</accession>
<keyword evidence="12" id="KW-1185">Reference proteome</keyword>
<evidence type="ECO:0000256" key="3">
    <source>
        <dbReference type="ARBA" id="ARBA00022676"/>
    </source>
</evidence>
<gene>
    <name evidence="11" type="ORF">ACFPJ6_02445</name>
</gene>
<feature type="transmembrane region" description="Helical" evidence="9">
    <location>
        <begin position="30"/>
        <end position="52"/>
    </location>
</feature>
<feature type="region of interest" description="Disordered" evidence="8">
    <location>
        <begin position="1"/>
        <end position="20"/>
    </location>
</feature>
<comment type="subcellular location">
    <subcellularLocation>
        <location evidence="1">Cell membrane</location>
        <topology evidence="1">Multi-pass membrane protein</topology>
    </subcellularLocation>
</comment>